<dbReference type="GO" id="GO:0006508">
    <property type="term" value="P:proteolysis"/>
    <property type="evidence" value="ECO:0007669"/>
    <property type="project" value="UniProtKB-KW"/>
</dbReference>
<evidence type="ECO:0000256" key="5">
    <source>
        <dbReference type="SAM" id="Phobius"/>
    </source>
</evidence>
<dbReference type="Gene3D" id="3.90.226.10">
    <property type="entry name" value="2-enoyl-CoA Hydratase, Chain A, domain 1"/>
    <property type="match status" value="2"/>
</dbReference>
<protein>
    <submittedName>
        <fullName evidence="7">Signal peptidase</fullName>
    </submittedName>
</protein>
<dbReference type="AlphaFoldDB" id="A0A1F7RZK3"/>
<evidence type="ECO:0000256" key="2">
    <source>
        <dbReference type="ARBA" id="ARBA00022670"/>
    </source>
</evidence>
<gene>
    <name evidence="7" type="ORF">A2W05_00995</name>
</gene>
<feature type="non-terminal residue" evidence="7">
    <location>
        <position position="276"/>
    </location>
</feature>
<dbReference type="CDD" id="cd07023">
    <property type="entry name" value="S49_Sppa_N_C"/>
    <property type="match status" value="1"/>
</dbReference>
<dbReference type="Pfam" id="PF01343">
    <property type="entry name" value="Peptidase_S49"/>
    <property type="match status" value="1"/>
</dbReference>
<evidence type="ECO:0000313" key="7">
    <source>
        <dbReference type="EMBL" id="OGL46983.1"/>
    </source>
</evidence>
<keyword evidence="5" id="KW-1133">Transmembrane helix</keyword>
<dbReference type="InterPro" id="IPR002142">
    <property type="entry name" value="Peptidase_S49"/>
</dbReference>
<dbReference type="PANTHER" id="PTHR42987">
    <property type="entry name" value="PEPTIDASE S49"/>
    <property type="match status" value="1"/>
</dbReference>
<organism evidence="7 8">
    <name type="scientific">Candidatus Schekmanbacteria bacterium RBG_16_38_10</name>
    <dbReference type="NCBI Taxonomy" id="1817879"/>
    <lineage>
        <taxon>Bacteria</taxon>
        <taxon>Candidatus Schekmaniibacteriota</taxon>
    </lineage>
</organism>
<proteinExistence type="inferred from homology"/>
<keyword evidence="5" id="KW-0472">Membrane</keyword>
<evidence type="ECO:0000313" key="8">
    <source>
        <dbReference type="Proteomes" id="UP000178797"/>
    </source>
</evidence>
<dbReference type="PROSITE" id="PS51257">
    <property type="entry name" value="PROKAR_LIPOPROTEIN"/>
    <property type="match status" value="1"/>
</dbReference>
<keyword evidence="3" id="KW-0378">Hydrolase</keyword>
<name>A0A1F7RZK3_9BACT</name>
<evidence type="ECO:0000256" key="3">
    <source>
        <dbReference type="ARBA" id="ARBA00022801"/>
    </source>
</evidence>
<dbReference type="PANTHER" id="PTHR42987:SF4">
    <property type="entry name" value="PROTEASE SOHB-RELATED"/>
    <property type="match status" value="1"/>
</dbReference>
<accession>A0A1F7RZK3</accession>
<dbReference type="GO" id="GO:0008236">
    <property type="term" value="F:serine-type peptidase activity"/>
    <property type="evidence" value="ECO:0007669"/>
    <property type="project" value="UniProtKB-KW"/>
</dbReference>
<dbReference type="InterPro" id="IPR029045">
    <property type="entry name" value="ClpP/crotonase-like_dom_sf"/>
</dbReference>
<evidence type="ECO:0000256" key="4">
    <source>
        <dbReference type="ARBA" id="ARBA00022825"/>
    </source>
</evidence>
<keyword evidence="2" id="KW-0645">Protease</keyword>
<evidence type="ECO:0000259" key="6">
    <source>
        <dbReference type="Pfam" id="PF01343"/>
    </source>
</evidence>
<keyword evidence="4" id="KW-0720">Serine protease</keyword>
<feature type="transmembrane region" description="Helical" evidence="5">
    <location>
        <begin position="12"/>
        <end position="34"/>
    </location>
</feature>
<dbReference type="Proteomes" id="UP000178797">
    <property type="component" value="Unassembled WGS sequence"/>
</dbReference>
<sequence length="276" mass="30621">MHKDQRNSEMLSYGMFFCLILFLISTLSCIFISAKIDPFLRGKEPLKEVFISGKGNDKILMIDISGIISEAGGSGVSGLFSNEDMVASIKEQLEKAKEDNRIKAVILRINSPGGTVTASDIIYNEIKKFKEENDIKIISCMMDVGASGAYYIAMASDVVIAHPTALTGSIGVIFENFNVEGLFNKLGIKDASIKSGDKKDIGSPFRAITEEEKEILQEVNDNLYQRFFDVVYEGREELDRDDVKRLADGRIYSAEQALEEKLIDKIGYLDDAIEVA</sequence>
<dbReference type="EMBL" id="MGDE01000064">
    <property type="protein sequence ID" value="OGL46983.1"/>
    <property type="molecule type" value="Genomic_DNA"/>
</dbReference>
<comment type="caution">
    <text evidence="7">The sequence shown here is derived from an EMBL/GenBank/DDBJ whole genome shotgun (WGS) entry which is preliminary data.</text>
</comment>
<evidence type="ECO:0000256" key="1">
    <source>
        <dbReference type="ARBA" id="ARBA00008683"/>
    </source>
</evidence>
<dbReference type="SUPFAM" id="SSF52096">
    <property type="entry name" value="ClpP/crotonase"/>
    <property type="match status" value="1"/>
</dbReference>
<dbReference type="InterPro" id="IPR004635">
    <property type="entry name" value="Pept_S49_SppA"/>
</dbReference>
<feature type="domain" description="Peptidase S49" evidence="6">
    <location>
        <begin position="132"/>
        <end position="275"/>
    </location>
</feature>
<dbReference type="NCBIfam" id="TIGR00706">
    <property type="entry name" value="SppA_dom"/>
    <property type="match status" value="1"/>
</dbReference>
<dbReference type="InterPro" id="IPR047272">
    <property type="entry name" value="S49_SppA_C"/>
</dbReference>
<reference evidence="7 8" key="1">
    <citation type="journal article" date="2016" name="Nat. Commun.">
        <title>Thousands of microbial genomes shed light on interconnected biogeochemical processes in an aquifer system.</title>
        <authorList>
            <person name="Anantharaman K."/>
            <person name="Brown C.T."/>
            <person name="Hug L.A."/>
            <person name="Sharon I."/>
            <person name="Castelle C.J."/>
            <person name="Probst A.J."/>
            <person name="Thomas B.C."/>
            <person name="Singh A."/>
            <person name="Wilkins M.J."/>
            <person name="Karaoz U."/>
            <person name="Brodie E.L."/>
            <person name="Williams K.H."/>
            <person name="Hubbard S.S."/>
            <person name="Banfield J.F."/>
        </authorList>
    </citation>
    <scope>NUCLEOTIDE SEQUENCE [LARGE SCALE GENOMIC DNA]</scope>
</reference>
<keyword evidence="5" id="KW-0812">Transmembrane</keyword>
<comment type="similarity">
    <text evidence="1">Belongs to the peptidase S49 family.</text>
</comment>